<evidence type="ECO:0000313" key="1">
    <source>
        <dbReference type="EMBL" id="MCI73270.1"/>
    </source>
</evidence>
<dbReference type="AlphaFoldDB" id="A0A392ULM3"/>
<proteinExistence type="predicted"/>
<dbReference type="EMBL" id="LXQA010834814">
    <property type="protein sequence ID" value="MCI73270.1"/>
    <property type="molecule type" value="Genomic_DNA"/>
</dbReference>
<accession>A0A392ULM3</accession>
<name>A0A392ULM3_9FABA</name>
<protein>
    <submittedName>
        <fullName evidence="1">Uncharacterized protein</fullName>
    </submittedName>
</protein>
<feature type="non-terminal residue" evidence="1">
    <location>
        <position position="1"/>
    </location>
</feature>
<sequence>LEERRRGGRAIRTENTRQGAALGKLMATVAAWCEGEPAAACEGHAGKGLFSLSRDETEKFTR</sequence>
<reference evidence="1 2" key="1">
    <citation type="journal article" date="2018" name="Front. Plant Sci.">
        <title>Red Clover (Trifolium pratense) and Zigzag Clover (T. medium) - A Picture of Genomic Similarities and Differences.</title>
        <authorList>
            <person name="Dluhosova J."/>
            <person name="Istvanek J."/>
            <person name="Nedelnik J."/>
            <person name="Repkova J."/>
        </authorList>
    </citation>
    <scope>NUCLEOTIDE SEQUENCE [LARGE SCALE GENOMIC DNA]</scope>
    <source>
        <strain evidence="2">cv. 10/8</strain>
        <tissue evidence="1">Leaf</tissue>
    </source>
</reference>
<dbReference type="Proteomes" id="UP000265520">
    <property type="component" value="Unassembled WGS sequence"/>
</dbReference>
<organism evidence="1 2">
    <name type="scientific">Trifolium medium</name>
    <dbReference type="NCBI Taxonomy" id="97028"/>
    <lineage>
        <taxon>Eukaryota</taxon>
        <taxon>Viridiplantae</taxon>
        <taxon>Streptophyta</taxon>
        <taxon>Embryophyta</taxon>
        <taxon>Tracheophyta</taxon>
        <taxon>Spermatophyta</taxon>
        <taxon>Magnoliopsida</taxon>
        <taxon>eudicotyledons</taxon>
        <taxon>Gunneridae</taxon>
        <taxon>Pentapetalae</taxon>
        <taxon>rosids</taxon>
        <taxon>fabids</taxon>
        <taxon>Fabales</taxon>
        <taxon>Fabaceae</taxon>
        <taxon>Papilionoideae</taxon>
        <taxon>50 kb inversion clade</taxon>
        <taxon>NPAAA clade</taxon>
        <taxon>Hologalegina</taxon>
        <taxon>IRL clade</taxon>
        <taxon>Trifolieae</taxon>
        <taxon>Trifolium</taxon>
    </lineage>
</organism>
<evidence type="ECO:0000313" key="2">
    <source>
        <dbReference type="Proteomes" id="UP000265520"/>
    </source>
</evidence>
<keyword evidence="2" id="KW-1185">Reference proteome</keyword>
<comment type="caution">
    <text evidence="1">The sequence shown here is derived from an EMBL/GenBank/DDBJ whole genome shotgun (WGS) entry which is preliminary data.</text>
</comment>